<feature type="domain" description="Fibronectin type-III" evidence="5">
    <location>
        <begin position="1106"/>
        <end position="1199"/>
    </location>
</feature>
<dbReference type="GO" id="GO:0016798">
    <property type="term" value="F:hydrolase activity, acting on glycosyl bonds"/>
    <property type="evidence" value="ECO:0007669"/>
    <property type="project" value="UniProtKB-KW"/>
</dbReference>
<dbReference type="InterPro" id="IPR036116">
    <property type="entry name" value="FN3_sf"/>
</dbReference>
<dbReference type="InterPro" id="IPR050964">
    <property type="entry name" value="Striated_Muscle_Regulatory"/>
</dbReference>
<reference evidence="7 8" key="1">
    <citation type="submission" date="2020-08" db="EMBL/GenBank/DDBJ databases">
        <title>Sequencing the genomes of 1000 actinobacteria strains.</title>
        <authorList>
            <person name="Klenk H.-P."/>
        </authorList>
    </citation>
    <scope>NUCLEOTIDE SEQUENCE [LARGE SCALE GENOMIC DNA]</scope>
    <source>
        <strain evidence="7 8">DSM 45809</strain>
    </source>
</reference>
<evidence type="ECO:0000259" key="5">
    <source>
        <dbReference type="PROSITE" id="PS50853"/>
    </source>
</evidence>
<protein>
    <submittedName>
        <fullName evidence="7">Fibronectin type 3 domain-containing protein</fullName>
    </submittedName>
</protein>
<feature type="region of interest" description="Disordered" evidence="4">
    <location>
        <begin position="996"/>
        <end position="1022"/>
    </location>
</feature>
<gene>
    <name evidence="7" type="ORF">BJY16_005160</name>
</gene>
<accession>A0A7W7H0G4</accession>
<dbReference type="Gene3D" id="2.60.40.10">
    <property type="entry name" value="Immunoglobulins"/>
    <property type="match status" value="10"/>
</dbReference>
<feature type="domain" description="Fibronectin type-III" evidence="5">
    <location>
        <begin position="1200"/>
        <end position="1289"/>
    </location>
</feature>
<feature type="domain" description="Fibronectin type-III" evidence="5">
    <location>
        <begin position="639"/>
        <end position="730"/>
    </location>
</feature>
<evidence type="ECO:0000256" key="3">
    <source>
        <dbReference type="ARBA" id="ARBA00023326"/>
    </source>
</evidence>
<feature type="domain" description="Fibronectin type-III" evidence="5">
    <location>
        <begin position="544"/>
        <end position="635"/>
    </location>
</feature>
<organism evidence="7 8">
    <name type="scientific">Actinoplanes octamycinicus</name>
    <dbReference type="NCBI Taxonomy" id="135948"/>
    <lineage>
        <taxon>Bacteria</taxon>
        <taxon>Bacillati</taxon>
        <taxon>Actinomycetota</taxon>
        <taxon>Actinomycetes</taxon>
        <taxon>Micromonosporales</taxon>
        <taxon>Micromonosporaceae</taxon>
        <taxon>Actinoplanes</taxon>
    </lineage>
</organism>
<evidence type="ECO:0000256" key="2">
    <source>
        <dbReference type="ARBA" id="ARBA00023295"/>
    </source>
</evidence>
<feature type="domain" description="Fibronectin type-III" evidence="5">
    <location>
        <begin position="919"/>
        <end position="1010"/>
    </location>
</feature>
<dbReference type="PROSITE" id="PS50853">
    <property type="entry name" value="FN3"/>
    <property type="match status" value="10"/>
</dbReference>
<name>A0A7W7H0G4_9ACTN</name>
<feature type="region of interest" description="Disordered" evidence="4">
    <location>
        <begin position="899"/>
        <end position="931"/>
    </location>
</feature>
<dbReference type="Pfam" id="PF05257">
    <property type="entry name" value="CHAP"/>
    <property type="match status" value="1"/>
</dbReference>
<dbReference type="CDD" id="cd00063">
    <property type="entry name" value="FN3"/>
    <property type="match status" value="9"/>
</dbReference>
<dbReference type="EMBL" id="JACHNB010000001">
    <property type="protein sequence ID" value="MBB4741701.1"/>
    <property type="molecule type" value="Genomic_DNA"/>
</dbReference>
<keyword evidence="3" id="KW-0119">Carbohydrate metabolism</keyword>
<evidence type="ECO:0000313" key="7">
    <source>
        <dbReference type="EMBL" id="MBB4741701.1"/>
    </source>
</evidence>
<keyword evidence="3" id="KW-0624">Polysaccharide degradation</keyword>
<dbReference type="SUPFAM" id="SSF49265">
    <property type="entry name" value="Fibronectin type III"/>
    <property type="match status" value="6"/>
</dbReference>
<dbReference type="SMART" id="SM00060">
    <property type="entry name" value="FN3"/>
    <property type="match status" value="10"/>
</dbReference>
<feature type="domain" description="Fibronectin type-III" evidence="5">
    <location>
        <begin position="355"/>
        <end position="447"/>
    </location>
</feature>
<evidence type="ECO:0000259" key="6">
    <source>
        <dbReference type="PROSITE" id="PS50911"/>
    </source>
</evidence>
<dbReference type="InterPro" id="IPR013783">
    <property type="entry name" value="Ig-like_fold"/>
</dbReference>
<feature type="compositionally biased region" description="Low complexity" evidence="4">
    <location>
        <begin position="996"/>
        <end position="1005"/>
    </location>
</feature>
<feature type="domain" description="Peptidase C51" evidence="6">
    <location>
        <begin position="1284"/>
        <end position="1412"/>
    </location>
</feature>
<comment type="caution">
    <text evidence="7">The sequence shown here is derived from an EMBL/GenBank/DDBJ whole genome shotgun (WGS) entry which is preliminary data.</text>
</comment>
<sequence length="1412" mass="149015">MVAVAPAAAAPPAGGMTGAALTAAFSDYGNTSGRWSGADSTVSVLLPDGRVLWLFSDTMLGTVNADFTRPRSSPMINNSAIVQDGSALVSTLHGGTTAAPEALFKPSVAGEWYWIADATVEGSTLKVLANRYRKTGEGGLDFALTGSALATLALPSLTVTSVIDLPLGSTTAWGAAVLEDGAYTYVYGSEYVAADAMRFARLARVPAGGLAGAWSFWTGTTWSANAGDSARLPLSGVGTSFGVQKVGSQYVVVTMESNTTFSAQAVAYTSSSPQGPFSGPIDLFTAPEPAERSGVIVYDARVHPELAPSGKLLISYNVHSLTPDDLYDDARIYRPRFVDLTWPIPAPDPAAVPAAPASLTGTTDTTGAINLSWPAVSGSGITYNVYQRDVTAGQSHASRVNQPSTNAVTLGGFKTGHTYEFTVSAVNAAGEGGRSPVRSVAVTIAPPAAPTGLTATAGTDGSVTLNWSAVPYAWRYDVQRRDITAGETEFALVNDPSPADTTVTATWLENNHQYEFVVTASHGGGTSPRSAAVTATARYAVPSAPTGLTATARSDGQIQLTWTATAQNVYYWVEQRDVTAGETAFTRLPLPVGTCCDFTAGYLINGHRYEFRLFANNKGGDSPASNTAQATSAYPRQSAPGTLTAVAGDGQVQLTWGASPSEDVWYLVYQRDVTESETEFTQLPLPITSCCTMTAGYLANGHEYEFKVTATSQGAESPPTNLVRATPKAPLPAQVTGLSVTALSSGELKLSWNDPGPNLWFNVYQRNVTAGETTFTKLALPVTTCCTFNAGLLTHNNVYEFKVAATNATGEGPHSGTARGTAKYAVPAAPTNLRVSAAGDGSIDLDWDAPANLFFWMYMRDVTAGQTAFTKAFYPTDKTSGSWGGLVHGHQYEFKVTATNQGGEGPASGTARATSVGGLPQPPSGLSATAGDGQVTLRWTASPTANVYYWVEMRPAGGTWTRLQYPVTTCCAYTVKLLNNGTTYEFRLRANNAAGDSAASGTASARPLPPLPQAPSGLTATAGDGQATLRWTASPSGNVYYWVEMRSSGGTWKRLQYPVTTCCSYTVKLLNNGTTYEFRLRANNLAGDSGASNTASARPMPPIPSAPSGLSASAVGDQAAKLTWTASPTGSVYYWIYYKTTDQSAWTKARYPYGGCCTFTMQLLTPGKTYQFQLRAENLSGMSGASNTATVTLTITAPGTPGKVKAVPSTSSSSVQVSWSAVSQATGYSVHAKPCRGGSWLLVGFMITSTSYTVNGAAGCYLYRAVADRFGKEGTPSGGNLMAFGTVDDYPWGSGFPWLDRYGFPLQECTSFVASRVNRYYANPNPPGFTSLNYWHAKGWDEAAPKYGGFVSQTPAVGAIAQWNYQPYGHVAWVAGIDGSDIIIEEYNYVGHHVYSRRRISASNPDNYLALM</sequence>
<dbReference type="InterPro" id="IPR007921">
    <property type="entry name" value="CHAP_dom"/>
</dbReference>
<dbReference type="InterPro" id="IPR003961">
    <property type="entry name" value="FN3_dom"/>
</dbReference>
<dbReference type="PROSITE" id="PS50911">
    <property type="entry name" value="CHAP"/>
    <property type="match status" value="1"/>
</dbReference>
<feature type="domain" description="Fibronectin type-III" evidence="5">
    <location>
        <begin position="734"/>
        <end position="825"/>
    </location>
</feature>
<evidence type="ECO:0000256" key="4">
    <source>
        <dbReference type="SAM" id="MobiDB-lite"/>
    </source>
</evidence>
<feature type="domain" description="Fibronectin type-III" evidence="5">
    <location>
        <begin position="449"/>
        <end position="540"/>
    </location>
</feature>
<keyword evidence="8" id="KW-1185">Reference proteome</keyword>
<dbReference type="GO" id="GO:0000272">
    <property type="term" value="P:polysaccharide catabolic process"/>
    <property type="evidence" value="ECO:0007669"/>
    <property type="project" value="UniProtKB-KW"/>
</dbReference>
<keyword evidence="1" id="KW-0677">Repeat</keyword>
<dbReference type="RefSeq" id="WP_185042150.1">
    <property type="nucleotide sequence ID" value="NZ_BAABFG010000005.1"/>
</dbReference>
<dbReference type="PANTHER" id="PTHR13817:SF166">
    <property type="entry name" value="NEURONAL IGCAM-RELATED"/>
    <property type="match status" value="1"/>
</dbReference>
<keyword evidence="2" id="KW-0378">Hydrolase</keyword>
<feature type="region of interest" description="Disordered" evidence="4">
    <location>
        <begin position="1089"/>
        <end position="1110"/>
    </location>
</feature>
<dbReference type="Gene3D" id="3.90.1720.10">
    <property type="entry name" value="endopeptidase domain like (from Nostoc punctiforme)"/>
    <property type="match status" value="1"/>
</dbReference>
<evidence type="ECO:0000313" key="8">
    <source>
        <dbReference type="Proteomes" id="UP000546162"/>
    </source>
</evidence>
<proteinExistence type="predicted"/>
<dbReference type="InterPro" id="IPR038765">
    <property type="entry name" value="Papain-like_cys_pep_sf"/>
</dbReference>
<feature type="domain" description="Fibronectin type-III" evidence="5">
    <location>
        <begin position="829"/>
        <end position="918"/>
    </location>
</feature>
<dbReference type="Pfam" id="PF00041">
    <property type="entry name" value="fn3"/>
    <property type="match status" value="5"/>
</dbReference>
<dbReference type="SUPFAM" id="SSF54001">
    <property type="entry name" value="Cysteine proteinases"/>
    <property type="match status" value="1"/>
</dbReference>
<keyword evidence="2" id="KW-0326">Glycosidase</keyword>
<dbReference type="PANTHER" id="PTHR13817">
    <property type="entry name" value="TITIN"/>
    <property type="match status" value="1"/>
</dbReference>
<dbReference type="Proteomes" id="UP000546162">
    <property type="component" value="Unassembled WGS sequence"/>
</dbReference>
<feature type="domain" description="Fibronectin type-III" evidence="5">
    <location>
        <begin position="1011"/>
        <end position="1102"/>
    </location>
</feature>
<evidence type="ECO:0000256" key="1">
    <source>
        <dbReference type="ARBA" id="ARBA00022737"/>
    </source>
</evidence>